<evidence type="ECO:0000256" key="1">
    <source>
        <dbReference type="ARBA" id="ARBA00022729"/>
    </source>
</evidence>
<dbReference type="OrthoDB" id="1467916at2"/>
<organism evidence="4 5">
    <name type="scientific">Brumimicrobium salinarum</name>
    <dbReference type="NCBI Taxonomy" id="2058658"/>
    <lineage>
        <taxon>Bacteria</taxon>
        <taxon>Pseudomonadati</taxon>
        <taxon>Bacteroidota</taxon>
        <taxon>Flavobacteriia</taxon>
        <taxon>Flavobacteriales</taxon>
        <taxon>Crocinitomicaceae</taxon>
        <taxon>Brumimicrobium</taxon>
    </lineage>
</organism>
<evidence type="ECO:0000256" key="2">
    <source>
        <dbReference type="SAM" id="SignalP"/>
    </source>
</evidence>
<comment type="caution">
    <text evidence="4">The sequence shown here is derived from an EMBL/GenBank/DDBJ whole genome shotgun (WGS) entry which is preliminary data.</text>
</comment>
<keyword evidence="1 2" id="KW-0732">Signal</keyword>
<dbReference type="EMBL" id="PJNI01000001">
    <property type="protein sequence ID" value="PKR82012.1"/>
    <property type="molecule type" value="Genomic_DNA"/>
</dbReference>
<keyword evidence="5" id="KW-1185">Reference proteome</keyword>
<dbReference type="Proteomes" id="UP000236654">
    <property type="component" value="Unassembled WGS sequence"/>
</dbReference>
<feature type="domain" description="Secretion system C-terminal sorting" evidence="3">
    <location>
        <begin position="264"/>
        <end position="328"/>
    </location>
</feature>
<protein>
    <recommendedName>
        <fullName evidence="3">Secretion system C-terminal sorting domain-containing protein</fullName>
    </recommendedName>
</protein>
<reference evidence="4 5" key="1">
    <citation type="submission" date="2017-12" db="EMBL/GenBank/DDBJ databases">
        <title>The draft genome sequence of Brumimicrobium saltpan LHR20.</title>
        <authorList>
            <person name="Do Z.-J."/>
            <person name="Luo H.-R."/>
        </authorList>
    </citation>
    <scope>NUCLEOTIDE SEQUENCE [LARGE SCALE GENOMIC DNA]</scope>
    <source>
        <strain evidence="4 5">LHR20</strain>
    </source>
</reference>
<evidence type="ECO:0000259" key="3">
    <source>
        <dbReference type="Pfam" id="PF18962"/>
    </source>
</evidence>
<dbReference type="Pfam" id="PF18962">
    <property type="entry name" value="Por_Secre_tail"/>
    <property type="match status" value="1"/>
</dbReference>
<dbReference type="InterPro" id="IPR026444">
    <property type="entry name" value="Secre_tail"/>
</dbReference>
<proteinExistence type="predicted"/>
<dbReference type="RefSeq" id="WP_101333158.1">
    <property type="nucleotide sequence ID" value="NZ_PJNI01000001.1"/>
</dbReference>
<accession>A0A2I0R602</accession>
<evidence type="ECO:0000313" key="4">
    <source>
        <dbReference type="EMBL" id="PKR82012.1"/>
    </source>
</evidence>
<gene>
    <name evidence="4" type="ORF">CW751_01355</name>
</gene>
<dbReference type="AlphaFoldDB" id="A0A2I0R602"/>
<feature type="signal peptide" evidence="2">
    <location>
        <begin position="1"/>
        <end position="20"/>
    </location>
</feature>
<sequence>MIKTVITLLFTFMLTLGVFAQFDFQYTGTTRPAWGNQDREIDVIIDVTIDSLYKQQEGTTTFYGLYFSYDIEFFENGVELPSNFEYNFWNLRLRIYCDNVMTDHGLIDNVRNQGFSGKGIAFNRKPLEDPNATLESLLCNEIIFWVEGPGLDDVAPSKPLPIELITFDAVKKERKVELSWKTATETNNDFFTLQRSLDGKQWEKVQTIDGAGNSTSVNEYAWTDYSPLAGVSYYKLQQTDFNGATTFFPIVSVLNDETLALTAYPNPVEHTITLSGINNENSIHVFNSIGVEITQDILISLTPSKKRLINMSNLSTGVYYISNGEHTIQVLKR</sequence>
<feature type="chain" id="PRO_5014122343" description="Secretion system C-terminal sorting domain-containing protein" evidence="2">
    <location>
        <begin position="21"/>
        <end position="333"/>
    </location>
</feature>
<evidence type="ECO:0000313" key="5">
    <source>
        <dbReference type="Proteomes" id="UP000236654"/>
    </source>
</evidence>
<name>A0A2I0R602_9FLAO</name>